<proteinExistence type="inferred from homology"/>
<keyword evidence="6 7" id="KW-0472">Membrane</keyword>
<feature type="transmembrane region" description="Helical" evidence="7">
    <location>
        <begin position="708"/>
        <end position="732"/>
    </location>
</feature>
<evidence type="ECO:0000313" key="10">
    <source>
        <dbReference type="EMBL" id="KRT57799.1"/>
    </source>
</evidence>
<dbReference type="STRING" id="54398.Ga0074115_12342"/>
<evidence type="ECO:0000256" key="4">
    <source>
        <dbReference type="ARBA" id="ARBA00022692"/>
    </source>
</evidence>
<dbReference type="Proteomes" id="UP000051634">
    <property type="component" value="Unassembled WGS sequence"/>
</dbReference>
<dbReference type="EMBL" id="LDXT01000074">
    <property type="protein sequence ID" value="KRT55735.1"/>
    <property type="molecule type" value="Genomic_DNA"/>
</dbReference>
<evidence type="ECO:0000256" key="7">
    <source>
        <dbReference type="SAM" id="Phobius"/>
    </source>
</evidence>
<name>A0A0T5YYM3_9GAMM</name>
<evidence type="ECO:0000256" key="2">
    <source>
        <dbReference type="ARBA" id="ARBA00005236"/>
    </source>
</evidence>
<evidence type="ECO:0000259" key="8">
    <source>
        <dbReference type="Pfam" id="PF02687"/>
    </source>
</evidence>
<dbReference type="EMBL" id="LMXI01000473">
    <property type="protein sequence ID" value="KRT57799.1"/>
    <property type="molecule type" value="Genomic_DNA"/>
</dbReference>
<gene>
    <name evidence="9" type="ORF">Ga0074115_12342</name>
    <name evidence="10" type="ORF">Ga0076813_12215</name>
</gene>
<keyword evidence="3" id="KW-1003">Cell membrane</keyword>
<dbReference type="GO" id="GO:0044874">
    <property type="term" value="P:lipoprotein localization to outer membrane"/>
    <property type="evidence" value="ECO:0007669"/>
    <property type="project" value="TreeGrafter"/>
</dbReference>
<reference evidence="11 12" key="1">
    <citation type="submission" date="2015-11" db="EMBL/GenBank/DDBJ databases">
        <title>The genome of Candidatus Endoriftia persephone in Ridgeia piscesae and population structure of the North Eastern Pacific vestimentiferan symbionts.</title>
        <authorList>
            <person name="Perez M."/>
            <person name="Juniper K.S."/>
        </authorList>
    </citation>
    <scope>NUCLEOTIDE SEQUENCE [LARGE SCALE GENOMIC DNA]</scope>
    <source>
        <strain evidence="10">Ind10</strain>
        <strain evidence="9">Ind11</strain>
    </source>
</reference>
<keyword evidence="12" id="KW-1185">Reference proteome</keyword>
<keyword evidence="5 7" id="KW-1133">Transmembrane helix</keyword>
<feature type="transmembrane region" description="Helical" evidence="7">
    <location>
        <begin position="20"/>
        <end position="41"/>
    </location>
</feature>
<feature type="transmembrane region" description="Helical" evidence="7">
    <location>
        <begin position="439"/>
        <end position="459"/>
    </location>
</feature>
<feature type="transmembrane region" description="Helical" evidence="7">
    <location>
        <begin position="273"/>
        <end position="294"/>
    </location>
</feature>
<dbReference type="PANTHER" id="PTHR30489">
    <property type="entry name" value="LIPOPROTEIN-RELEASING SYSTEM TRANSMEMBRANE PROTEIN LOLE"/>
    <property type="match status" value="1"/>
</dbReference>
<comment type="similarity">
    <text evidence="2">Belongs to the ABC-4 integral membrane protein family. LolC/E subfamily.</text>
</comment>
<feature type="transmembrane region" description="Helical" evidence="7">
    <location>
        <begin position="315"/>
        <end position="341"/>
    </location>
</feature>
<evidence type="ECO:0000256" key="5">
    <source>
        <dbReference type="ARBA" id="ARBA00022989"/>
    </source>
</evidence>
<evidence type="ECO:0000313" key="12">
    <source>
        <dbReference type="Proteomes" id="UP000051634"/>
    </source>
</evidence>
<dbReference type="GO" id="GO:0098797">
    <property type="term" value="C:plasma membrane protein complex"/>
    <property type="evidence" value="ECO:0007669"/>
    <property type="project" value="TreeGrafter"/>
</dbReference>
<evidence type="ECO:0000256" key="6">
    <source>
        <dbReference type="ARBA" id="ARBA00023136"/>
    </source>
</evidence>
<comment type="caution">
    <text evidence="9">The sequence shown here is derived from an EMBL/GenBank/DDBJ whole genome shotgun (WGS) entry which is preliminary data.</text>
</comment>
<dbReference type="OrthoDB" id="5137249at2"/>
<dbReference type="InterPro" id="IPR003838">
    <property type="entry name" value="ABC3_permease_C"/>
</dbReference>
<feature type="domain" description="ABC3 transporter permease C-terminal" evidence="8">
    <location>
        <begin position="667"/>
        <end position="777"/>
    </location>
</feature>
<dbReference type="AlphaFoldDB" id="A0A0T5YYM3"/>
<dbReference type="Proteomes" id="UP000051276">
    <property type="component" value="Unassembled WGS sequence"/>
</dbReference>
<feature type="domain" description="ABC3 transporter permease C-terminal" evidence="8">
    <location>
        <begin position="273"/>
        <end position="393"/>
    </location>
</feature>
<accession>A0A0T5YYM3</accession>
<feature type="transmembrane region" description="Helical" evidence="7">
    <location>
        <begin position="752"/>
        <end position="780"/>
    </location>
</feature>
<keyword evidence="9" id="KW-0449">Lipoprotein</keyword>
<dbReference type="PANTHER" id="PTHR30489:SF0">
    <property type="entry name" value="LIPOPROTEIN-RELEASING SYSTEM TRANSMEMBRANE PROTEIN LOLE"/>
    <property type="match status" value="1"/>
</dbReference>
<organism evidence="9 12">
    <name type="scientific">endosymbiont of Ridgeia piscesae</name>
    <dbReference type="NCBI Taxonomy" id="54398"/>
    <lineage>
        <taxon>Bacteria</taxon>
        <taxon>Pseudomonadati</taxon>
        <taxon>Pseudomonadota</taxon>
        <taxon>Gammaproteobacteria</taxon>
        <taxon>sulfur-oxidizing symbionts</taxon>
    </lineage>
</organism>
<dbReference type="InterPro" id="IPR051447">
    <property type="entry name" value="Lipoprotein-release_system"/>
</dbReference>
<feature type="transmembrane region" description="Helical" evidence="7">
    <location>
        <begin position="664"/>
        <end position="688"/>
    </location>
</feature>
<protein>
    <submittedName>
        <fullName evidence="9">ABC-type transport system, involved in lipoprotein release, permease component</fullName>
    </submittedName>
    <submittedName>
        <fullName evidence="10">Putative ABC transport system permease protein</fullName>
    </submittedName>
</protein>
<evidence type="ECO:0000256" key="3">
    <source>
        <dbReference type="ARBA" id="ARBA00022475"/>
    </source>
</evidence>
<keyword evidence="4 7" id="KW-0812">Transmembrane</keyword>
<feature type="transmembrane region" description="Helical" evidence="7">
    <location>
        <begin position="361"/>
        <end position="382"/>
    </location>
</feature>
<evidence type="ECO:0000313" key="11">
    <source>
        <dbReference type="Proteomes" id="UP000051276"/>
    </source>
</evidence>
<evidence type="ECO:0000256" key="1">
    <source>
        <dbReference type="ARBA" id="ARBA00004651"/>
    </source>
</evidence>
<evidence type="ECO:0000313" key="9">
    <source>
        <dbReference type="EMBL" id="KRT55735.1"/>
    </source>
</evidence>
<sequence>MNPVLQRKLRRDLWQRKWQLLTLFSIIAIGVGAYIGMAGTWRDMDGARHAYYRDYHLSDFLIDLKRAPEWAVTDAAHLPGMIRLEGRISLPVLLDLPGTNQPITGQAISLPDQREPAFNQLLLRSGSRLSGPDRAEVILNHAFAAAHGLKPGDRIRALLLESQQDLLVVGTAQSPEFVYLISPSGGLAPDPKNFGVIYLGESFLRQRSDLQGAYNQVLGQLVDPRPAAVKNSLQALAERLDPFGVTLTTPLSEQASFRFLQDELTGLEVQSRIMPMIFLSVAALVLHVLIGRLVNQQRTLIGTLRALGYARSTLIRHYLAYGLAVGAIGGLLGIMLGIWLQSAMVAIYRGFYELPGLVARHYWDLTLIGLAISLLFAALGSLSGVRRATQLQPAEAMRPPAPQRGGHILLESVHPLWRRLNFRWRSILRSVFRNPFRSFVSLLASLIATALIFTTFSMIDALDHLMGYEFEQLSHQDLTISLRDPVALAATREIVSLPGISLIEPELLVSCDLVNGPRQKRIAITGLSPDARLHTPLDSQGQRVAIPPQGLILGRKLAEILQLAPGDRVELRPLIGRRIPAEATVAAVVESYLGLAAYADITYLSRLLGEQPLANQLLAKSAGAGIGERLQHQLQQRPAYLGASERRQVLAQLDATFGETMGSMIFVMVLFAGMIAFGSVLNTAMVSLNERQQEIGTLRVIGYSSLQVSGLFFGESLLLNTLGVALGLYGGVLLSHGLSLLYSTELYRFPAIVLPGTLLISALLMLLFLLLAQGLVYLIIHRLDWLESLKVKE</sequence>
<dbReference type="Pfam" id="PF02687">
    <property type="entry name" value="FtsX"/>
    <property type="match status" value="2"/>
</dbReference>
<comment type="subcellular location">
    <subcellularLocation>
        <location evidence="1">Cell membrane</location>
        <topology evidence="1">Multi-pass membrane protein</topology>
    </subcellularLocation>
</comment>
<dbReference type="RefSeq" id="WP_057955741.1">
    <property type="nucleotide sequence ID" value="NZ_KQ556890.1"/>
</dbReference>
<dbReference type="PATRIC" id="fig|54398.3.peg.2431"/>